<reference evidence="1 2" key="1">
    <citation type="journal article" date="2019" name="Commun. Biol.">
        <title>The bagworm genome reveals a unique fibroin gene that provides high tensile strength.</title>
        <authorList>
            <person name="Kono N."/>
            <person name="Nakamura H."/>
            <person name="Ohtoshi R."/>
            <person name="Tomita M."/>
            <person name="Numata K."/>
            <person name="Arakawa K."/>
        </authorList>
    </citation>
    <scope>NUCLEOTIDE SEQUENCE [LARGE SCALE GENOMIC DNA]</scope>
</reference>
<organism evidence="1 2">
    <name type="scientific">Eumeta variegata</name>
    <name type="common">Bagworm moth</name>
    <name type="synonym">Eumeta japonica</name>
    <dbReference type="NCBI Taxonomy" id="151549"/>
    <lineage>
        <taxon>Eukaryota</taxon>
        <taxon>Metazoa</taxon>
        <taxon>Ecdysozoa</taxon>
        <taxon>Arthropoda</taxon>
        <taxon>Hexapoda</taxon>
        <taxon>Insecta</taxon>
        <taxon>Pterygota</taxon>
        <taxon>Neoptera</taxon>
        <taxon>Endopterygota</taxon>
        <taxon>Lepidoptera</taxon>
        <taxon>Glossata</taxon>
        <taxon>Ditrysia</taxon>
        <taxon>Tineoidea</taxon>
        <taxon>Psychidae</taxon>
        <taxon>Oiketicinae</taxon>
        <taxon>Eumeta</taxon>
    </lineage>
</organism>
<dbReference type="AlphaFoldDB" id="A0A4C1VP05"/>
<name>A0A4C1VP05_EUMVA</name>
<evidence type="ECO:0000313" key="1">
    <source>
        <dbReference type="EMBL" id="GBP40270.1"/>
    </source>
</evidence>
<gene>
    <name evidence="1" type="ORF">EVAR_83960_1</name>
</gene>
<dbReference type="EMBL" id="BGZK01000379">
    <property type="protein sequence ID" value="GBP40270.1"/>
    <property type="molecule type" value="Genomic_DNA"/>
</dbReference>
<evidence type="ECO:0000313" key="2">
    <source>
        <dbReference type="Proteomes" id="UP000299102"/>
    </source>
</evidence>
<sequence length="95" mass="10325">MFEIDSTSDIVRIKLVWKANEEQPQKGGWRGGRGRAIRAPPGASARLMAPAARPPGFAFPTISICGTYHTPDYSLGVTPLAIMVEPPTQCTYYST</sequence>
<keyword evidence="2" id="KW-1185">Reference proteome</keyword>
<dbReference type="Proteomes" id="UP000299102">
    <property type="component" value="Unassembled WGS sequence"/>
</dbReference>
<proteinExistence type="predicted"/>
<comment type="caution">
    <text evidence="1">The sequence shown here is derived from an EMBL/GenBank/DDBJ whole genome shotgun (WGS) entry which is preliminary data.</text>
</comment>
<accession>A0A4C1VP05</accession>
<protein>
    <submittedName>
        <fullName evidence="1">Uncharacterized protein</fullName>
    </submittedName>
</protein>